<proteinExistence type="inferred from homology"/>
<feature type="region of interest" description="Disordered" evidence="7">
    <location>
        <begin position="50"/>
        <end position="77"/>
    </location>
</feature>
<dbReference type="GO" id="GO:0030688">
    <property type="term" value="C:preribosome, small subunit precursor"/>
    <property type="evidence" value="ECO:0007669"/>
    <property type="project" value="InterPro"/>
</dbReference>
<evidence type="ECO:0000313" key="9">
    <source>
        <dbReference type="EMBL" id="KGK37227.1"/>
    </source>
</evidence>
<dbReference type="Proteomes" id="UP000029867">
    <property type="component" value="Unassembled WGS sequence"/>
</dbReference>
<dbReference type="GO" id="GO:0000462">
    <property type="term" value="P:maturation of SSU-rRNA from tricistronic rRNA transcript (SSU-rRNA, 5.8S rRNA, LSU-rRNA)"/>
    <property type="evidence" value="ECO:0007669"/>
    <property type="project" value="InterPro"/>
</dbReference>
<dbReference type="EMBL" id="MQVM01000005">
    <property type="protein sequence ID" value="ONH75978.1"/>
    <property type="molecule type" value="Genomic_DNA"/>
</dbReference>
<feature type="region of interest" description="Disordered" evidence="7">
    <location>
        <begin position="1"/>
        <end position="29"/>
    </location>
</feature>
<evidence type="ECO:0000256" key="3">
    <source>
        <dbReference type="ARBA" id="ARBA00011523"/>
    </source>
</evidence>
<dbReference type="STRING" id="4909.A0A099NZ72"/>
<dbReference type="Proteomes" id="UP000189274">
    <property type="component" value="Unassembled WGS sequence"/>
</dbReference>
<reference evidence="9" key="2">
    <citation type="submission" date="2014-08" db="EMBL/GenBank/DDBJ databases">
        <title>Exploiting Issatchenkia orientalis SD108 for Succinic Acid Production.</title>
        <authorList>
            <person name="Xiao H."/>
            <person name="Shao Z."/>
            <person name="Jiang Y."/>
            <person name="Dole S."/>
            <person name="Zhao H."/>
        </authorList>
    </citation>
    <scope>NUCLEOTIDE SEQUENCE [LARGE SCALE GENOMIC DNA]</scope>
    <source>
        <strain evidence="9">SD108</strain>
    </source>
</reference>
<evidence type="ECO:0000256" key="5">
    <source>
        <dbReference type="ARBA" id="ARBA00023242"/>
    </source>
</evidence>
<evidence type="ECO:0000256" key="1">
    <source>
        <dbReference type="ARBA" id="ARBA00004604"/>
    </source>
</evidence>
<reference evidence="11 14" key="5">
    <citation type="submission" date="2017-05" db="EMBL/GenBank/DDBJ databases">
        <title>The Genome Sequence of Candida krusei Ckrusei653.</title>
        <authorList>
            <person name="Cuomo C."/>
            <person name="Forche A."/>
            <person name="Young S."/>
            <person name="Abouelleil A."/>
            <person name="Cao P."/>
            <person name="Chapman S."/>
            <person name="Cusick C."/>
            <person name="Shea T."/>
            <person name="Nusbaum C."/>
            <person name="Birren B."/>
        </authorList>
    </citation>
    <scope>NUCLEOTIDE SEQUENCE [LARGE SCALE GENOMIC DNA]</scope>
    <source>
        <strain evidence="11 14">Ckrusei653</strain>
    </source>
</reference>
<dbReference type="EMBL" id="JQFK01000041">
    <property type="protein sequence ID" value="KGK37227.1"/>
    <property type="molecule type" value="Genomic_DNA"/>
</dbReference>
<evidence type="ECO:0000313" key="10">
    <source>
        <dbReference type="EMBL" id="ONH75978.1"/>
    </source>
</evidence>
<dbReference type="EMBL" id="CP028775">
    <property type="protein sequence ID" value="AWU76769.1"/>
    <property type="molecule type" value="Genomic_DNA"/>
</dbReference>
<comment type="subunit">
    <text evidence="3">Interacts with the 35S, 23S and 20S pre-rRNAs and with the U3 snoRNA.</text>
</comment>
<evidence type="ECO:0000256" key="7">
    <source>
        <dbReference type="SAM" id="MobiDB-lite"/>
    </source>
</evidence>
<evidence type="ECO:0000313" key="15">
    <source>
        <dbReference type="Proteomes" id="UP000249293"/>
    </source>
</evidence>
<evidence type="ECO:0000313" key="14">
    <source>
        <dbReference type="Proteomes" id="UP000195871"/>
    </source>
</evidence>
<reference evidence="12" key="1">
    <citation type="journal article" date="2014" name="Microb. Cell Fact.">
        <title>Exploiting Issatchenkia orientalis SD108 for succinic acid production.</title>
        <authorList>
            <person name="Xiao H."/>
            <person name="Shao Z."/>
            <person name="Jiang Y."/>
            <person name="Dole S."/>
            <person name="Zhao H."/>
        </authorList>
    </citation>
    <scope>NUCLEOTIDE SEQUENCE [LARGE SCALE GENOMIC DNA]</scope>
    <source>
        <strain evidence="12">SD108</strain>
    </source>
</reference>
<reference evidence="8 15" key="6">
    <citation type="submission" date="2018-06" db="EMBL/GenBank/DDBJ databases">
        <title>Population genomics shows no distinction between pathogenic Candida krusei and environmental Pichia kudriavzevii: One species, four names.</title>
        <authorList>
            <person name="Douglass A.P."/>
            <person name="Offei B."/>
            <person name="Braun-Galleani S."/>
            <person name="Coughlan A.Y."/>
            <person name="Martos A."/>
            <person name="Ortiz-Merino R.A."/>
            <person name="Byrne K.P."/>
            <person name="Wolfe K.H."/>
        </authorList>
    </citation>
    <scope>NUCLEOTIDE SEQUENCE [LARGE SCALE GENOMIC DNA]</scope>
    <source>
        <strain evidence="8 15">CBS573</strain>
    </source>
</reference>
<dbReference type="InterPro" id="IPR028160">
    <property type="entry name" value="Slx9-like"/>
</dbReference>
<evidence type="ECO:0000256" key="6">
    <source>
        <dbReference type="ARBA" id="ARBA00025083"/>
    </source>
</evidence>
<evidence type="ECO:0000256" key="4">
    <source>
        <dbReference type="ARBA" id="ARBA00021321"/>
    </source>
</evidence>
<reference evidence="13" key="3">
    <citation type="journal article" date="2017" name="Genome Announc.">
        <title>Genome sequences of Cyberlindnera fabianii 65, Pichia kudriavzevii 129, and Saccharomyces cerevisiae 131 isolated from fermented masau fruits in Zimbabwe.</title>
        <authorList>
            <person name="van Rijswijck I.M.H."/>
            <person name="Derks M.F.L."/>
            <person name="Abee T."/>
            <person name="de Ridder D."/>
            <person name="Smid E.J."/>
        </authorList>
    </citation>
    <scope>NUCLEOTIDE SEQUENCE [LARGE SCALE GENOMIC DNA]</scope>
    <source>
        <strain evidence="13">129</strain>
    </source>
</reference>
<accession>A0A099NZ72</accession>
<evidence type="ECO:0000313" key="11">
    <source>
        <dbReference type="EMBL" id="OUT24321.1"/>
    </source>
</evidence>
<comment type="function">
    <text evidence="6">Involved in ribosome biogenesis. Required for normal pre-rRNA processing in internal transcribed spacer 1 (ITS1). May be involved in the movements of the replication forks.</text>
</comment>
<dbReference type="GO" id="GO:0005730">
    <property type="term" value="C:nucleolus"/>
    <property type="evidence" value="ECO:0007669"/>
    <property type="project" value="UniProtKB-SubCell"/>
</dbReference>
<dbReference type="VEuPathDB" id="FungiDB:C5L36_0C06890"/>
<comment type="similarity">
    <text evidence="2">Belongs to the SLX9 family.</text>
</comment>
<dbReference type="GO" id="GO:0030686">
    <property type="term" value="C:90S preribosome"/>
    <property type="evidence" value="ECO:0007669"/>
    <property type="project" value="InterPro"/>
</dbReference>
<dbReference type="HOGENOM" id="CLU_126135_0_0_1"/>
<evidence type="ECO:0000256" key="2">
    <source>
        <dbReference type="ARBA" id="ARBA00011022"/>
    </source>
</evidence>
<evidence type="ECO:0000313" key="13">
    <source>
        <dbReference type="Proteomes" id="UP000189274"/>
    </source>
</evidence>
<gene>
    <name evidence="10" type="ORF">BOH78_1480</name>
    <name evidence="8" type="ORF">C5L36_0C06890</name>
    <name evidence="11" type="ORF">CAS74_000708</name>
    <name evidence="9" type="ORF">JL09_g3640</name>
</gene>
<dbReference type="Pfam" id="PF15341">
    <property type="entry name" value="SLX9"/>
    <property type="match status" value="1"/>
</dbReference>
<feature type="compositionally biased region" description="Basic residues" evidence="7">
    <location>
        <begin position="1"/>
        <end position="15"/>
    </location>
</feature>
<organism evidence="9 12">
    <name type="scientific">Pichia kudriavzevii</name>
    <name type="common">Yeast</name>
    <name type="synonym">Issatchenkia orientalis</name>
    <dbReference type="NCBI Taxonomy" id="4909"/>
    <lineage>
        <taxon>Eukaryota</taxon>
        <taxon>Fungi</taxon>
        <taxon>Dikarya</taxon>
        <taxon>Ascomycota</taxon>
        <taxon>Saccharomycotina</taxon>
        <taxon>Pichiomycetes</taxon>
        <taxon>Pichiales</taxon>
        <taxon>Pichiaceae</taxon>
        <taxon>Pichia</taxon>
    </lineage>
</organism>
<evidence type="ECO:0000313" key="8">
    <source>
        <dbReference type="EMBL" id="AWU76769.1"/>
    </source>
</evidence>
<dbReference type="Proteomes" id="UP000195871">
    <property type="component" value="Unassembled WGS sequence"/>
</dbReference>
<dbReference type="EMBL" id="NHMM01000001">
    <property type="protein sequence ID" value="OUT24321.1"/>
    <property type="molecule type" value="Genomic_DNA"/>
</dbReference>
<dbReference type="Proteomes" id="UP000249293">
    <property type="component" value="Chromosome 3"/>
</dbReference>
<protein>
    <recommendedName>
        <fullName evidence="4">Ribosome biogenesis protein SLX9</fullName>
    </recommendedName>
</protein>
<dbReference type="eggNOG" id="ENOG502S2IS">
    <property type="taxonomic scope" value="Eukaryota"/>
</dbReference>
<dbReference type="OrthoDB" id="4068648at2759"/>
<evidence type="ECO:0000313" key="12">
    <source>
        <dbReference type="Proteomes" id="UP000029867"/>
    </source>
</evidence>
<keyword evidence="15" id="KW-1185">Reference proteome</keyword>
<sequence>MAVKKRTTLRSKSSKRVGPNVASLDNEKQKKEKLLNKIAEKEVVTHTIKTKAHNDVPSDPNQAGISKSAIRRRKRKLRDQLRPKLTDDLLDALTESTNTVINKGEDGIEEVIISEKVKLDHTPNPQTKRGQMALFKLENEQFKEVLRNKQLRTGGLGALRDSILTNLANQD</sequence>
<comment type="subcellular location">
    <subcellularLocation>
        <location evidence="1">Nucleus</location>
        <location evidence="1">Nucleolus</location>
    </subcellularLocation>
</comment>
<dbReference type="AlphaFoldDB" id="A0A099NZ72"/>
<keyword evidence="5" id="KW-0539">Nucleus</keyword>
<name>A0A099NZ72_PICKU</name>
<reference evidence="10" key="4">
    <citation type="submission" date="2017-01" db="EMBL/GenBank/DDBJ databases">
        <authorList>
            <person name="Mah S.A."/>
            <person name="Swanson W.J."/>
            <person name="Moy G.W."/>
            <person name="Vacquier V.D."/>
        </authorList>
    </citation>
    <scope>NUCLEOTIDE SEQUENCE [LARGE SCALE GENOMIC DNA]</scope>
    <source>
        <strain evidence="10">129</strain>
    </source>
</reference>